<dbReference type="SUPFAM" id="SSF103196">
    <property type="entry name" value="Roadblock/LC7 domain"/>
    <property type="match status" value="1"/>
</dbReference>
<dbReference type="OMA" id="DFAAMIW"/>
<accession>K1X0V4</accession>
<comment type="similarity">
    <text evidence="1">Belongs to the GAMAD family.</text>
</comment>
<dbReference type="PANTHER" id="PTHR10779">
    <property type="entry name" value="DYNEIN LIGHT CHAIN ROADBLOCK"/>
    <property type="match status" value="1"/>
</dbReference>
<proteinExistence type="inferred from homology"/>
<keyword evidence="5" id="KW-1185">Reference proteome</keyword>
<dbReference type="HOGENOM" id="CLU_113002_0_0_1"/>
<dbReference type="OrthoDB" id="9985637at2759"/>
<evidence type="ECO:0000313" key="4">
    <source>
        <dbReference type="EMBL" id="EKD14488.1"/>
    </source>
</evidence>
<reference evidence="4 5" key="1">
    <citation type="journal article" date="2012" name="BMC Genomics">
        <title>Sequencing the genome of Marssonina brunnea reveals fungus-poplar co-evolution.</title>
        <authorList>
            <person name="Zhu S."/>
            <person name="Cao Y.-Z."/>
            <person name="Jiang C."/>
            <person name="Tan B.-Y."/>
            <person name="Wang Z."/>
            <person name="Feng S."/>
            <person name="Zhang L."/>
            <person name="Su X.-H."/>
            <person name="Brejova B."/>
            <person name="Vinar T."/>
            <person name="Xu M."/>
            <person name="Wang M.-X."/>
            <person name="Zhang S.-G."/>
            <person name="Huang M.-R."/>
            <person name="Wu R."/>
            <person name="Zhou Y."/>
        </authorList>
    </citation>
    <scope>NUCLEOTIDE SEQUENCE [LARGE SCALE GENOMIC DNA]</scope>
    <source>
        <strain evidence="4 5">MB_m1</strain>
    </source>
</reference>
<dbReference type="InterPro" id="IPR004942">
    <property type="entry name" value="Roadblock/LAMTOR2_dom"/>
</dbReference>
<evidence type="ECO:0000313" key="5">
    <source>
        <dbReference type="Proteomes" id="UP000006753"/>
    </source>
</evidence>
<dbReference type="KEGG" id="mbe:MBM_07209"/>
<dbReference type="InParanoid" id="K1X0V4"/>
<evidence type="ECO:0000259" key="3">
    <source>
        <dbReference type="SMART" id="SM00960"/>
    </source>
</evidence>
<dbReference type="EMBL" id="JH921445">
    <property type="protein sequence ID" value="EKD14488.1"/>
    <property type="molecule type" value="Genomic_DNA"/>
</dbReference>
<feature type="compositionally biased region" description="Low complexity" evidence="2">
    <location>
        <begin position="78"/>
        <end position="94"/>
    </location>
</feature>
<dbReference type="STRING" id="1072389.K1X0V4"/>
<dbReference type="AlphaFoldDB" id="K1X0V4"/>
<feature type="domain" description="Roadblock/LAMTOR2" evidence="3">
    <location>
        <begin position="11"/>
        <end position="163"/>
    </location>
</feature>
<sequence length="167" mass="17428">MATISSPCLSVEETLARLCSKHGVSAALAIDRTTACVLHGTGALAAIFASSAVPPNPASCTSAAAYTMETAPSVVAAGSTSLTSPSPSLPGATAINEDEAKDGTAEDRATERFAKMVWGYVNSTGELVHDMDSEDDVKLLRLRTKKHELVIVPDPKYIFVVVHDVPS</sequence>
<gene>
    <name evidence="4" type="ORF">MBM_07209</name>
</gene>
<dbReference type="Gene3D" id="3.30.450.30">
    <property type="entry name" value="Dynein light chain 2a, cytoplasmic"/>
    <property type="match status" value="1"/>
</dbReference>
<name>K1X0V4_MARBU</name>
<dbReference type="eggNOG" id="ENOG502S7RW">
    <property type="taxonomic scope" value="Eukaryota"/>
</dbReference>
<organism evidence="4 5">
    <name type="scientific">Marssonina brunnea f. sp. multigermtubi (strain MB_m1)</name>
    <name type="common">Marssonina leaf spot fungus</name>
    <dbReference type="NCBI Taxonomy" id="1072389"/>
    <lineage>
        <taxon>Eukaryota</taxon>
        <taxon>Fungi</taxon>
        <taxon>Dikarya</taxon>
        <taxon>Ascomycota</taxon>
        <taxon>Pezizomycotina</taxon>
        <taxon>Leotiomycetes</taxon>
        <taxon>Helotiales</taxon>
        <taxon>Drepanopezizaceae</taxon>
        <taxon>Drepanopeziza</taxon>
    </lineage>
</organism>
<dbReference type="Pfam" id="PF03259">
    <property type="entry name" value="Robl_LC7"/>
    <property type="match status" value="1"/>
</dbReference>
<evidence type="ECO:0000256" key="1">
    <source>
        <dbReference type="ARBA" id="ARBA00007191"/>
    </source>
</evidence>
<protein>
    <recommendedName>
        <fullName evidence="3">Roadblock/LAMTOR2 domain-containing protein</fullName>
    </recommendedName>
</protein>
<evidence type="ECO:0000256" key="2">
    <source>
        <dbReference type="SAM" id="MobiDB-lite"/>
    </source>
</evidence>
<feature type="region of interest" description="Disordered" evidence="2">
    <location>
        <begin position="78"/>
        <end position="106"/>
    </location>
</feature>
<dbReference type="SMART" id="SM00960">
    <property type="entry name" value="Robl_LC7"/>
    <property type="match status" value="1"/>
</dbReference>
<dbReference type="Proteomes" id="UP000006753">
    <property type="component" value="Unassembled WGS sequence"/>
</dbReference>